<comment type="caution">
    <text evidence="1">The sequence shown here is derived from an EMBL/GenBank/DDBJ whole genome shotgun (WGS) entry which is preliminary data.</text>
</comment>
<proteinExistence type="predicted"/>
<accession>A0A425CRM3</accession>
<dbReference type="Proteomes" id="UP000284702">
    <property type="component" value="Unassembled WGS sequence"/>
</dbReference>
<protein>
    <submittedName>
        <fullName evidence="1">Uncharacterized protein</fullName>
    </submittedName>
</protein>
<evidence type="ECO:0000313" key="2">
    <source>
        <dbReference type="Proteomes" id="UP000284702"/>
    </source>
</evidence>
<organism evidence="1 2">
    <name type="scientific">Aphanomyces astaci</name>
    <name type="common">Crayfish plague agent</name>
    <dbReference type="NCBI Taxonomy" id="112090"/>
    <lineage>
        <taxon>Eukaryota</taxon>
        <taxon>Sar</taxon>
        <taxon>Stramenopiles</taxon>
        <taxon>Oomycota</taxon>
        <taxon>Saprolegniomycetes</taxon>
        <taxon>Saprolegniales</taxon>
        <taxon>Verrucalvaceae</taxon>
        <taxon>Aphanomyces</taxon>
    </lineage>
</organism>
<dbReference type="EMBL" id="MZMZ02004221">
    <property type="protein sequence ID" value="RQM19648.1"/>
    <property type="molecule type" value="Genomic_DNA"/>
</dbReference>
<name>A0A425CRM3_APHAT</name>
<evidence type="ECO:0000313" key="1">
    <source>
        <dbReference type="EMBL" id="RQM19648.1"/>
    </source>
</evidence>
<sequence>MLRGLPEVTPDGGSKVSFVMVCGQPTYVDKKQAAMTDEGFVVMDTKDCANGFGERNRLKMGIQQAVAGTCEISVFLYVMSCVDDHMFDVEREAQGEYHHGQIGACRIVVEEAEAAFFDGELRALFQQLSLLNCESIKQFMEAGEDVPAWYTQSKLDVRAFINLSAIQSGLALNDIPMV</sequence>
<keyword evidence="2" id="KW-1185">Reference proteome</keyword>
<reference evidence="1" key="1">
    <citation type="submission" date="2018-07" db="EMBL/GenBank/DDBJ databases">
        <title>Annotation of Aphanomyces astaci genome assembly.</title>
        <authorList>
            <person name="Studholme D.J."/>
        </authorList>
    </citation>
    <scope>NUCLEOTIDE SEQUENCE [LARGE SCALE GENOMIC DNA]</scope>
    <source>
        <strain evidence="1">Pc</strain>
    </source>
</reference>
<gene>
    <name evidence="1" type="ORF">B5M09_013746</name>
</gene>
<dbReference type="AlphaFoldDB" id="A0A425CRM3"/>